<reference evidence="2 3" key="1">
    <citation type="submission" date="2013-02" db="EMBL/GenBank/DDBJ databases">
        <title>Draft genome sequence of Amycolatopsis vancoresmycina strain DSM 44592T.</title>
        <authorList>
            <person name="Kumar S."/>
            <person name="Kaur N."/>
            <person name="Kaur C."/>
            <person name="Raghava G.P.S."/>
            <person name="Mayilraj S."/>
        </authorList>
    </citation>
    <scope>NUCLEOTIDE SEQUENCE [LARGE SCALE GENOMIC DNA]</scope>
    <source>
        <strain evidence="2 3">DSM 44592</strain>
    </source>
</reference>
<evidence type="ECO:0000256" key="1">
    <source>
        <dbReference type="SAM" id="Phobius"/>
    </source>
</evidence>
<name>R1HRZ7_9PSEU</name>
<dbReference type="Proteomes" id="UP000014139">
    <property type="component" value="Unassembled WGS sequence"/>
</dbReference>
<dbReference type="eggNOG" id="COG2814">
    <property type="taxonomic scope" value="Bacteria"/>
</dbReference>
<dbReference type="EMBL" id="AOUO01000658">
    <property type="protein sequence ID" value="EOD63111.1"/>
    <property type="molecule type" value="Genomic_DNA"/>
</dbReference>
<keyword evidence="1" id="KW-1133">Transmembrane helix</keyword>
<comment type="caution">
    <text evidence="2">The sequence shown here is derived from an EMBL/GenBank/DDBJ whole genome shotgun (WGS) entry which is preliminary data.</text>
</comment>
<organism evidence="2 3">
    <name type="scientific">Amycolatopsis vancoresmycina DSM 44592</name>
    <dbReference type="NCBI Taxonomy" id="1292037"/>
    <lineage>
        <taxon>Bacteria</taxon>
        <taxon>Bacillati</taxon>
        <taxon>Actinomycetota</taxon>
        <taxon>Actinomycetes</taxon>
        <taxon>Pseudonocardiales</taxon>
        <taxon>Pseudonocardiaceae</taxon>
        <taxon>Amycolatopsis</taxon>
    </lineage>
</organism>
<proteinExistence type="predicted"/>
<feature type="transmembrane region" description="Helical" evidence="1">
    <location>
        <begin position="102"/>
        <end position="119"/>
    </location>
</feature>
<evidence type="ECO:0000313" key="3">
    <source>
        <dbReference type="Proteomes" id="UP000014139"/>
    </source>
</evidence>
<keyword evidence="3" id="KW-1185">Reference proteome</keyword>
<sequence length="139" mass="13878">AATVGGAARVMRAGGFALAASCAVFGLTGRTGGAWTVVLLVAGAVALTLGEMWTSASSWTLSYDLADPRAHGQYQGVFEMTSGVGVLAGPILCTTVALSHGFWGWAGIGAGFAVVGLAVRRLAGRGGPGVHHPVRAEAV</sequence>
<gene>
    <name evidence="2" type="ORF">H480_38700</name>
</gene>
<feature type="transmembrane region" description="Helical" evidence="1">
    <location>
        <begin position="34"/>
        <end position="53"/>
    </location>
</feature>
<feature type="non-terminal residue" evidence="2">
    <location>
        <position position="1"/>
    </location>
</feature>
<feature type="transmembrane region" description="Helical" evidence="1">
    <location>
        <begin position="6"/>
        <end position="27"/>
    </location>
</feature>
<accession>R1HRZ7</accession>
<dbReference type="OrthoDB" id="6803299at2"/>
<dbReference type="SUPFAM" id="SSF103473">
    <property type="entry name" value="MFS general substrate transporter"/>
    <property type="match status" value="1"/>
</dbReference>
<keyword evidence="1" id="KW-0812">Transmembrane</keyword>
<evidence type="ECO:0000313" key="2">
    <source>
        <dbReference type="EMBL" id="EOD63111.1"/>
    </source>
</evidence>
<protein>
    <submittedName>
        <fullName evidence="2">Major facilitator superfamily protein</fullName>
    </submittedName>
</protein>
<dbReference type="AlphaFoldDB" id="R1HRZ7"/>
<dbReference type="PATRIC" id="fig|1292037.4.peg.7265"/>
<keyword evidence="1" id="KW-0472">Membrane</keyword>
<dbReference type="InterPro" id="IPR036259">
    <property type="entry name" value="MFS_trans_sf"/>
</dbReference>
<dbReference type="Gene3D" id="1.20.1250.20">
    <property type="entry name" value="MFS general substrate transporter like domains"/>
    <property type="match status" value="1"/>
</dbReference>